<reference evidence="8" key="2">
    <citation type="journal article" date="2007" name="Science">
        <title>Draft genome sequence of the sexually transmitted pathogen Trichomonas vaginalis.</title>
        <authorList>
            <person name="Carlton J.M."/>
            <person name="Hirt R.P."/>
            <person name="Silva J.C."/>
            <person name="Delcher A.L."/>
            <person name="Schatz M."/>
            <person name="Zhao Q."/>
            <person name="Wortman J.R."/>
            <person name="Bidwell S.L."/>
            <person name="Alsmark U.C.M."/>
            <person name="Besteiro S."/>
            <person name="Sicheritz-Ponten T."/>
            <person name="Noel C.J."/>
            <person name="Dacks J.B."/>
            <person name="Foster P.G."/>
            <person name="Simillion C."/>
            <person name="Van de Peer Y."/>
            <person name="Miranda-Saavedra D."/>
            <person name="Barton G.J."/>
            <person name="Westrop G.D."/>
            <person name="Mueller S."/>
            <person name="Dessi D."/>
            <person name="Fiori P.L."/>
            <person name="Ren Q."/>
            <person name="Paulsen I."/>
            <person name="Zhang H."/>
            <person name="Bastida-Corcuera F.D."/>
            <person name="Simoes-Barbosa A."/>
            <person name="Brown M.T."/>
            <person name="Hayes R.D."/>
            <person name="Mukherjee M."/>
            <person name="Okumura C.Y."/>
            <person name="Schneider R."/>
            <person name="Smith A.J."/>
            <person name="Vanacova S."/>
            <person name="Villalvazo M."/>
            <person name="Haas B.J."/>
            <person name="Pertea M."/>
            <person name="Feldblyum T.V."/>
            <person name="Utterback T.R."/>
            <person name="Shu C.L."/>
            <person name="Osoegawa K."/>
            <person name="de Jong P.J."/>
            <person name="Hrdy I."/>
            <person name="Horvathova L."/>
            <person name="Zubacova Z."/>
            <person name="Dolezal P."/>
            <person name="Malik S.B."/>
            <person name="Logsdon J.M. Jr."/>
            <person name="Henze K."/>
            <person name="Gupta A."/>
            <person name="Wang C.C."/>
            <person name="Dunne R.L."/>
            <person name="Upcroft J.A."/>
            <person name="Upcroft P."/>
            <person name="White O."/>
            <person name="Salzberg S.L."/>
            <person name="Tang P."/>
            <person name="Chiu C.-H."/>
            <person name="Lee Y.-S."/>
            <person name="Embley T.M."/>
            <person name="Coombs G.H."/>
            <person name="Mottram J.C."/>
            <person name="Tachezy J."/>
            <person name="Fraser-Liggett C.M."/>
            <person name="Johnson P.J."/>
        </authorList>
    </citation>
    <scope>NUCLEOTIDE SEQUENCE [LARGE SCALE GENOMIC DNA]</scope>
    <source>
        <strain evidence="8">G3</strain>
    </source>
</reference>
<dbReference type="PANTHER" id="PTHR44313">
    <property type="entry name" value="DNAJ HOMOLOG SUBFAMILY C MEMBER 17"/>
    <property type="match status" value="1"/>
</dbReference>
<keyword evidence="5" id="KW-0539">Nucleus</keyword>
<keyword evidence="6" id="KW-0175">Coiled coil</keyword>
<dbReference type="InterPro" id="IPR001623">
    <property type="entry name" value="DnaJ_domain"/>
</dbReference>
<protein>
    <submittedName>
        <fullName evidence="8">DnaJ domain containing protein</fullName>
    </submittedName>
</protein>
<dbReference type="PRINTS" id="PR00625">
    <property type="entry name" value="JDOMAIN"/>
</dbReference>
<dbReference type="SUPFAM" id="SSF46565">
    <property type="entry name" value="Chaperone J-domain"/>
    <property type="match status" value="1"/>
</dbReference>
<dbReference type="CDD" id="cd06257">
    <property type="entry name" value="DnaJ"/>
    <property type="match status" value="1"/>
</dbReference>
<keyword evidence="4" id="KW-0143">Chaperone</keyword>
<feature type="coiled-coil region" evidence="6">
    <location>
        <begin position="79"/>
        <end position="128"/>
    </location>
</feature>
<dbReference type="Pfam" id="PF00226">
    <property type="entry name" value="DnaJ"/>
    <property type="match status" value="1"/>
</dbReference>
<evidence type="ECO:0000256" key="5">
    <source>
        <dbReference type="ARBA" id="ARBA00023242"/>
    </source>
</evidence>
<evidence type="ECO:0000256" key="1">
    <source>
        <dbReference type="ARBA" id="ARBA00004123"/>
    </source>
</evidence>
<dbReference type="PROSITE" id="PS50076">
    <property type="entry name" value="DNAJ_2"/>
    <property type="match status" value="1"/>
</dbReference>
<keyword evidence="9" id="KW-1185">Reference proteome</keyword>
<dbReference type="AlphaFoldDB" id="A2EBG1"/>
<dbReference type="InterPro" id="IPR052094">
    <property type="entry name" value="Pre-mRNA-splicing_ERAD"/>
</dbReference>
<evidence type="ECO:0000259" key="7">
    <source>
        <dbReference type="PROSITE" id="PS50076"/>
    </source>
</evidence>
<dbReference type="VEuPathDB" id="TrichDB:TVAGG3_0406710"/>
<dbReference type="OMA" id="QFENLVI"/>
<dbReference type="GO" id="GO:0005634">
    <property type="term" value="C:nucleus"/>
    <property type="evidence" value="ECO:0007669"/>
    <property type="project" value="UniProtKB-SubCell"/>
</dbReference>
<name>A2EBG1_TRIV3</name>
<comment type="subcellular location">
    <subcellularLocation>
        <location evidence="2">Cytoplasm</location>
    </subcellularLocation>
    <subcellularLocation>
        <location evidence="1">Nucleus</location>
    </subcellularLocation>
</comment>
<evidence type="ECO:0000256" key="2">
    <source>
        <dbReference type="ARBA" id="ARBA00004496"/>
    </source>
</evidence>
<evidence type="ECO:0000256" key="6">
    <source>
        <dbReference type="SAM" id="Coils"/>
    </source>
</evidence>
<dbReference type="InParanoid" id="A2EBG1"/>
<evidence type="ECO:0000256" key="4">
    <source>
        <dbReference type="ARBA" id="ARBA00023186"/>
    </source>
</evidence>
<dbReference type="SMR" id="A2EBG1"/>
<dbReference type="GO" id="GO:0005737">
    <property type="term" value="C:cytoplasm"/>
    <property type="evidence" value="ECO:0007669"/>
    <property type="project" value="UniProtKB-SubCell"/>
</dbReference>
<keyword evidence="3" id="KW-0963">Cytoplasm</keyword>
<dbReference type="Gene3D" id="1.10.287.110">
    <property type="entry name" value="DnaJ domain"/>
    <property type="match status" value="1"/>
</dbReference>
<organism evidence="8 9">
    <name type="scientific">Trichomonas vaginalis (strain ATCC PRA-98 / G3)</name>
    <dbReference type="NCBI Taxonomy" id="412133"/>
    <lineage>
        <taxon>Eukaryota</taxon>
        <taxon>Metamonada</taxon>
        <taxon>Parabasalia</taxon>
        <taxon>Trichomonadida</taxon>
        <taxon>Trichomonadidae</taxon>
        <taxon>Trichomonas</taxon>
    </lineage>
</organism>
<reference evidence="8" key="1">
    <citation type="submission" date="2006-10" db="EMBL/GenBank/DDBJ databases">
        <authorList>
            <person name="Amadeo P."/>
            <person name="Zhao Q."/>
            <person name="Wortman J."/>
            <person name="Fraser-Liggett C."/>
            <person name="Carlton J."/>
        </authorList>
    </citation>
    <scope>NUCLEOTIDE SEQUENCE</scope>
    <source>
        <strain evidence="8">G3</strain>
    </source>
</reference>
<feature type="domain" description="J" evidence="7">
    <location>
        <begin position="3"/>
        <end position="69"/>
    </location>
</feature>
<dbReference type="SMART" id="SM00271">
    <property type="entry name" value="DnaJ"/>
    <property type="match status" value="1"/>
</dbReference>
<accession>A2EBG1</accession>
<dbReference type="eggNOG" id="KOG0715">
    <property type="taxonomic scope" value="Eukaryota"/>
</dbReference>
<gene>
    <name evidence="8" type="ORF">TVAG_128000</name>
</gene>
<dbReference type="VEuPathDB" id="TrichDB:TVAG_128000"/>
<sequence length="147" mass="17292">MDDLYQLLGVPRDADSKTIKKAYHKLAMELHPDKVKDQTQEVEIKFQKIIEAYTVLINPSTRADYDDSLKRKEEENQRFNSMDSDRKRMIEKLNAMENENNKKKAVNLDIYRADLENEISKFEAAQQNSMSFNQFENLVIQTLLRMG</sequence>
<evidence type="ECO:0000256" key="3">
    <source>
        <dbReference type="ARBA" id="ARBA00022490"/>
    </source>
</evidence>
<dbReference type="Proteomes" id="UP000001542">
    <property type="component" value="Unassembled WGS sequence"/>
</dbReference>
<evidence type="ECO:0000313" key="9">
    <source>
        <dbReference type="Proteomes" id="UP000001542"/>
    </source>
</evidence>
<dbReference type="STRING" id="5722.A2EBG1"/>
<dbReference type="PANTHER" id="PTHR44313:SF1">
    <property type="entry name" value="DNAJ HOMOLOG SUBFAMILY C MEMBER 17"/>
    <property type="match status" value="1"/>
</dbReference>
<dbReference type="RefSeq" id="XP_001322214.1">
    <property type="nucleotide sequence ID" value="XM_001322179.1"/>
</dbReference>
<dbReference type="EMBL" id="DS113346">
    <property type="protein sequence ID" value="EAY09991.1"/>
    <property type="molecule type" value="Genomic_DNA"/>
</dbReference>
<dbReference type="KEGG" id="tva:4767922"/>
<dbReference type="InterPro" id="IPR036869">
    <property type="entry name" value="J_dom_sf"/>
</dbReference>
<evidence type="ECO:0000313" key="8">
    <source>
        <dbReference type="EMBL" id="EAY09991.1"/>
    </source>
</evidence>
<proteinExistence type="predicted"/>
<dbReference type="OrthoDB" id="10250354at2759"/>